<dbReference type="InterPro" id="IPR000160">
    <property type="entry name" value="GGDEF_dom"/>
</dbReference>
<dbReference type="Gene3D" id="3.30.70.270">
    <property type="match status" value="1"/>
</dbReference>
<feature type="domain" description="GGDEF" evidence="1">
    <location>
        <begin position="537"/>
        <end position="669"/>
    </location>
</feature>
<protein>
    <recommendedName>
        <fullName evidence="1">GGDEF domain-containing protein</fullName>
    </recommendedName>
</protein>
<dbReference type="NCBIfam" id="TIGR00254">
    <property type="entry name" value="GGDEF"/>
    <property type="match status" value="1"/>
</dbReference>
<dbReference type="Gene3D" id="3.30.450.40">
    <property type="match status" value="1"/>
</dbReference>
<reference evidence="2" key="1">
    <citation type="submission" date="2021-01" db="EMBL/GenBank/DDBJ databases">
        <title>Whole genome shotgun sequence of Planosporangium mesophilum NBRC 109066.</title>
        <authorList>
            <person name="Komaki H."/>
            <person name="Tamura T."/>
        </authorList>
    </citation>
    <scope>NUCLEOTIDE SEQUENCE</scope>
    <source>
        <strain evidence="2">NBRC 109066</strain>
    </source>
</reference>
<dbReference type="SMART" id="SM00267">
    <property type="entry name" value="GGDEF"/>
    <property type="match status" value="1"/>
</dbReference>
<dbReference type="InterPro" id="IPR043128">
    <property type="entry name" value="Rev_trsase/Diguanyl_cyclase"/>
</dbReference>
<evidence type="ECO:0000313" key="3">
    <source>
        <dbReference type="Proteomes" id="UP000599074"/>
    </source>
</evidence>
<dbReference type="Pfam" id="PF00990">
    <property type="entry name" value="GGDEF"/>
    <property type="match status" value="1"/>
</dbReference>
<sequence length="670" mass="72235">MDSIRQTSGVTIRAILRHVRATGGDEAVARTLALAGAAHEPEVYDDPRRWWSYDFKIRLFESAAIALDDPEVAHKVGLTIIEHTVGTPLILALSVVGGPTQLLRLIATANLRFSTCAEMTAVRVRRGSATLRYQLHPQFRPDRHDCLYTQGLLTQVPAAFGLPLATVAHPECQVLGAPACVYELRWRQPRLFSRSRGEAGEHLRGAMVDQLTQLQHTVSELVTAQAPDRVLAMVADRAGFAVSAHAFVLVAQPSADQPAQVHGFGLSQAEIGRLTAGGRVEPGPDRLIADIVSPTRHYGYLVAFNDAFLDAERPLLDAYANLAAVTLDALTAFEAAAERQRSAESLLGLARALTRARTPADVARVTTEAAYAVLHADKAAMLLMDDTGALRMAAHVGWPSELHERISAIVLDTEESPLIFASRRGEPETTTLYDHTTEDPMIRGFLERGGMDLMAVVGIALPDRMYGVLVAGFVGQAAAGVQSYVARMLGVADQAATVLRTCELLDETWRLAHLDALTGLPNRRAFMTHLAEAVRTGPGAVLFIDLDGFKGINDSLGHAAGDDLLAAVAGRLQGCTRAGDLVARLGGDEFVILSPALETETDLRRLTQRVREAFREPVAIAGVAVAVRLSVDGTLYAAGETSHDVLNRADSAMYRAKRARRSDTEYPKAG</sequence>
<proteinExistence type="predicted"/>
<dbReference type="PROSITE" id="PS50887">
    <property type="entry name" value="GGDEF"/>
    <property type="match status" value="1"/>
</dbReference>
<evidence type="ECO:0000313" key="2">
    <source>
        <dbReference type="EMBL" id="GII24316.1"/>
    </source>
</evidence>
<organism evidence="2 3">
    <name type="scientific">Planosporangium mesophilum</name>
    <dbReference type="NCBI Taxonomy" id="689768"/>
    <lineage>
        <taxon>Bacteria</taxon>
        <taxon>Bacillati</taxon>
        <taxon>Actinomycetota</taxon>
        <taxon>Actinomycetes</taxon>
        <taxon>Micromonosporales</taxon>
        <taxon>Micromonosporaceae</taxon>
        <taxon>Planosporangium</taxon>
    </lineage>
</organism>
<dbReference type="AlphaFoldDB" id="A0A8J3TF13"/>
<dbReference type="SUPFAM" id="SSF55781">
    <property type="entry name" value="GAF domain-like"/>
    <property type="match status" value="1"/>
</dbReference>
<evidence type="ECO:0000259" key="1">
    <source>
        <dbReference type="PROSITE" id="PS50887"/>
    </source>
</evidence>
<dbReference type="Proteomes" id="UP000599074">
    <property type="component" value="Unassembled WGS sequence"/>
</dbReference>
<dbReference type="CDD" id="cd01949">
    <property type="entry name" value="GGDEF"/>
    <property type="match status" value="1"/>
</dbReference>
<dbReference type="RefSeq" id="WP_239088332.1">
    <property type="nucleotide sequence ID" value="NZ_BOON01000035.1"/>
</dbReference>
<dbReference type="InterPro" id="IPR029016">
    <property type="entry name" value="GAF-like_dom_sf"/>
</dbReference>
<comment type="caution">
    <text evidence="2">The sequence shown here is derived from an EMBL/GenBank/DDBJ whole genome shotgun (WGS) entry which is preliminary data.</text>
</comment>
<gene>
    <name evidence="2" type="ORF">Pme01_39130</name>
</gene>
<keyword evidence="3" id="KW-1185">Reference proteome</keyword>
<name>A0A8J3TF13_9ACTN</name>
<dbReference type="InterPro" id="IPR052163">
    <property type="entry name" value="DGC-Regulatory_Protein"/>
</dbReference>
<dbReference type="InterPro" id="IPR029787">
    <property type="entry name" value="Nucleotide_cyclase"/>
</dbReference>
<accession>A0A8J3TF13</accession>
<dbReference type="SUPFAM" id="SSF55073">
    <property type="entry name" value="Nucleotide cyclase"/>
    <property type="match status" value="1"/>
</dbReference>
<dbReference type="PANTHER" id="PTHR46663">
    <property type="entry name" value="DIGUANYLATE CYCLASE DGCT-RELATED"/>
    <property type="match status" value="1"/>
</dbReference>
<dbReference type="PANTHER" id="PTHR46663:SF2">
    <property type="entry name" value="GGDEF DOMAIN-CONTAINING PROTEIN"/>
    <property type="match status" value="1"/>
</dbReference>
<dbReference type="EMBL" id="BOON01000035">
    <property type="protein sequence ID" value="GII24316.1"/>
    <property type="molecule type" value="Genomic_DNA"/>
</dbReference>